<evidence type="ECO:0000313" key="2">
    <source>
        <dbReference type="Proteomes" id="UP000440694"/>
    </source>
</evidence>
<proteinExistence type="predicted"/>
<protein>
    <submittedName>
        <fullName evidence="1">Uncharacterized protein</fullName>
    </submittedName>
</protein>
<accession>A0A6I3KNQ0</accession>
<dbReference type="EMBL" id="WMBQ01000002">
    <property type="protein sequence ID" value="MTD96093.1"/>
    <property type="molecule type" value="Genomic_DNA"/>
</dbReference>
<keyword evidence="2" id="KW-1185">Reference proteome</keyword>
<comment type="caution">
    <text evidence="1">The sequence shown here is derived from an EMBL/GenBank/DDBJ whole genome shotgun (WGS) entry which is preliminary data.</text>
</comment>
<evidence type="ECO:0000313" key="1">
    <source>
        <dbReference type="EMBL" id="MTD96093.1"/>
    </source>
</evidence>
<name>A0A6I3KNQ0_9HYPH</name>
<organism evidence="1 2">
    <name type="scientific">Hyphomicrobium album</name>
    <dbReference type="NCBI Taxonomy" id="2665159"/>
    <lineage>
        <taxon>Bacteria</taxon>
        <taxon>Pseudomonadati</taxon>
        <taxon>Pseudomonadota</taxon>
        <taxon>Alphaproteobacteria</taxon>
        <taxon>Hyphomicrobiales</taxon>
        <taxon>Hyphomicrobiaceae</taxon>
        <taxon>Hyphomicrobium</taxon>
    </lineage>
</organism>
<gene>
    <name evidence="1" type="ORF">GIW81_17275</name>
</gene>
<dbReference type="Proteomes" id="UP000440694">
    <property type="component" value="Unassembled WGS sequence"/>
</dbReference>
<dbReference type="RefSeq" id="WP_154740555.1">
    <property type="nucleotide sequence ID" value="NZ_WMBQ01000002.1"/>
</dbReference>
<dbReference type="AlphaFoldDB" id="A0A6I3KNQ0"/>
<reference evidence="1 2" key="1">
    <citation type="submission" date="2019-11" db="EMBL/GenBank/DDBJ databases">
        <title>Identification of a novel strain.</title>
        <authorList>
            <person name="Xu Q."/>
            <person name="Wang G."/>
        </authorList>
    </citation>
    <scope>NUCLEOTIDE SEQUENCE [LARGE SCALE GENOMIC DNA]</scope>
    <source>
        <strain evidence="2">xq</strain>
    </source>
</reference>
<sequence>MDVESEIRDLKRRVGELEGTYGFLTGQLRDVHRAVLGFQEQANERFDTAESELQRFKTSTERQLDALPRALAEIVRAEFERRDRQG</sequence>